<dbReference type="Gene3D" id="1.20.1600.10">
    <property type="entry name" value="Outer membrane efflux proteins (OEP)"/>
    <property type="match status" value="1"/>
</dbReference>
<name>A0A9D7SWN7_9BACT</name>
<dbReference type="SUPFAM" id="SSF56954">
    <property type="entry name" value="Outer membrane efflux proteins (OEP)"/>
    <property type="match status" value="1"/>
</dbReference>
<organism evidence="2 3">
    <name type="scientific">Candidatus Opimibacter skivensis</name>
    <dbReference type="NCBI Taxonomy" id="2982028"/>
    <lineage>
        <taxon>Bacteria</taxon>
        <taxon>Pseudomonadati</taxon>
        <taxon>Bacteroidota</taxon>
        <taxon>Saprospiria</taxon>
        <taxon>Saprospirales</taxon>
        <taxon>Saprospiraceae</taxon>
        <taxon>Candidatus Opimibacter</taxon>
    </lineage>
</organism>
<evidence type="ECO:0000313" key="2">
    <source>
        <dbReference type="EMBL" id="MBK9983045.1"/>
    </source>
</evidence>
<reference evidence="2 3" key="1">
    <citation type="submission" date="2020-10" db="EMBL/GenBank/DDBJ databases">
        <title>Connecting structure to function with the recovery of over 1000 high-quality activated sludge metagenome-assembled genomes encoding full-length rRNA genes using long-read sequencing.</title>
        <authorList>
            <person name="Singleton C.M."/>
            <person name="Petriglieri F."/>
            <person name="Kristensen J.M."/>
            <person name="Kirkegaard R.H."/>
            <person name="Michaelsen T.Y."/>
            <person name="Andersen M.H."/>
            <person name="Karst S.M."/>
            <person name="Dueholm M.S."/>
            <person name="Nielsen P.H."/>
            <person name="Albertsen M."/>
        </authorList>
    </citation>
    <scope>NUCLEOTIDE SEQUENCE [LARGE SCALE GENOMIC DNA]</scope>
    <source>
        <strain evidence="2">Ribe_18-Q3-R11-54_MAXAC.273</strain>
    </source>
</reference>
<proteinExistence type="predicted"/>
<protein>
    <submittedName>
        <fullName evidence="2">Uncharacterized protein</fullName>
    </submittedName>
</protein>
<evidence type="ECO:0000256" key="1">
    <source>
        <dbReference type="SAM" id="Coils"/>
    </source>
</evidence>
<feature type="coiled-coil region" evidence="1">
    <location>
        <begin position="167"/>
        <end position="194"/>
    </location>
</feature>
<comment type="caution">
    <text evidence="2">The sequence shown here is derived from an EMBL/GenBank/DDBJ whole genome shotgun (WGS) entry which is preliminary data.</text>
</comment>
<evidence type="ECO:0000313" key="3">
    <source>
        <dbReference type="Proteomes" id="UP000808337"/>
    </source>
</evidence>
<accession>A0A9D7SWN7</accession>
<sequence length="418" mass="48458">MVQNEKWLLFFLSLLLHTSIQSQTSIPAGQILASARHDLSVELRQQHLDYIAQTNLNIPFADQISLRTETDRFLVYRQEYLARLTVNGLSEMRRQRFLNKANLQTEQYIQRSFEHEALAGRYEAISTYRFLQQRIAIQQELKLVYEDKVNVLTKLAMLNAGTEVDELIKTEYDLDELNLDLNQASAQFDHIKKMIASWVPMSENEWVLDTTAFIQPSQMELVIDQMPLVANLNPLIIEKQSKIDELQASYNLEKASSKKMLDFFQLRYANRPNETALREFSAGFGINLPFKGSSRVKLAEIQIDKNNSEQNIQYDIYQFNEAIQSAHDQMKALTDRYHIAEQQWNESQNKFTIEHQGPLQADGPMTLLKAREYQIKRQFVLVDLGKEIMDQYLKILDLTGALSSLPAVNYLSDTLESY</sequence>
<dbReference type="AlphaFoldDB" id="A0A9D7SWN7"/>
<dbReference type="EMBL" id="JADKGY010000008">
    <property type="protein sequence ID" value="MBK9983045.1"/>
    <property type="molecule type" value="Genomic_DNA"/>
</dbReference>
<keyword evidence="1" id="KW-0175">Coiled coil</keyword>
<dbReference type="Proteomes" id="UP000808337">
    <property type="component" value="Unassembled WGS sequence"/>
</dbReference>
<gene>
    <name evidence="2" type="ORF">IPP15_11585</name>
</gene>